<dbReference type="PANTHER" id="PTHR38099">
    <property type="entry name" value="LARGE RIBOSOMAL RNA SUBUNIT ACCUMULATION PROTEIN YCED"/>
    <property type="match status" value="1"/>
</dbReference>
<accession>A0A2P1PYV1</accession>
<evidence type="ECO:0000256" key="2">
    <source>
        <dbReference type="ARBA" id="ARBA00010740"/>
    </source>
</evidence>
<keyword evidence="4" id="KW-0690">Ribosome biogenesis</keyword>
<keyword evidence="6" id="KW-0238">DNA-binding</keyword>
<evidence type="ECO:0000256" key="5">
    <source>
        <dbReference type="ARBA" id="ARBA00031841"/>
    </source>
</evidence>
<evidence type="ECO:0000256" key="3">
    <source>
        <dbReference type="ARBA" id="ARBA00015716"/>
    </source>
</evidence>
<evidence type="ECO:0000256" key="1">
    <source>
        <dbReference type="ARBA" id="ARBA00002868"/>
    </source>
</evidence>
<comment type="function">
    <text evidence="1">Plays a role in synthesis, processing and/or stability of 23S rRNA.</text>
</comment>
<dbReference type="EMBL" id="CP027860">
    <property type="protein sequence ID" value="AVQ00017.1"/>
    <property type="molecule type" value="Genomic_DNA"/>
</dbReference>
<dbReference type="AlphaFoldDB" id="A0A2P1PYV1"/>
<evidence type="ECO:0000256" key="4">
    <source>
        <dbReference type="ARBA" id="ARBA00022517"/>
    </source>
</evidence>
<reference evidence="6 7" key="1">
    <citation type="submission" date="2018-03" db="EMBL/GenBank/DDBJ databases">
        <title>Ahniella affigens gen. nov., sp. nov., a gammaproteobacterium isolated from sandy soil near a stream.</title>
        <authorList>
            <person name="Ko Y."/>
            <person name="Kim J.-H."/>
        </authorList>
    </citation>
    <scope>NUCLEOTIDE SEQUENCE [LARGE SCALE GENOMIC DNA]</scope>
    <source>
        <strain evidence="6 7">D13</strain>
    </source>
</reference>
<dbReference type="InterPro" id="IPR003772">
    <property type="entry name" value="YceD"/>
</dbReference>
<dbReference type="KEGG" id="xba:C7S18_05855"/>
<dbReference type="Proteomes" id="UP000241074">
    <property type="component" value="Chromosome"/>
</dbReference>
<comment type="similarity">
    <text evidence="2">Belongs to the DUF177 domain family.</text>
</comment>
<dbReference type="Pfam" id="PF02620">
    <property type="entry name" value="YceD"/>
    <property type="match status" value="1"/>
</dbReference>
<protein>
    <recommendedName>
        <fullName evidence="3">Large ribosomal RNA subunit accumulation protein YceD</fullName>
    </recommendedName>
    <alternativeName>
        <fullName evidence="5">23S rRNA accumulation protein YceD</fullName>
    </alternativeName>
</protein>
<sequence>MVNASRSYEGTLAVASLTRLSSSLAEARGKLEVEIEFGRDALTVPFLHLKVRGQMPLTCQRSLEVFDWPLAIDTRLGLIRREEDEAALPPGFEPLLVHGDGEMILADVIEDEVILALPLVPRKPDLAGTDEWTWSSDAERAPVVAESKPNPFAALAQLKPKPKQ</sequence>
<dbReference type="OrthoDB" id="9786771at2"/>
<proteinExistence type="inferred from homology"/>
<name>A0A2P1PYV1_9GAMM</name>
<dbReference type="GO" id="GO:0003677">
    <property type="term" value="F:DNA binding"/>
    <property type="evidence" value="ECO:0007669"/>
    <property type="project" value="UniProtKB-KW"/>
</dbReference>
<dbReference type="InterPro" id="IPR039255">
    <property type="entry name" value="YceD_bac"/>
</dbReference>
<evidence type="ECO:0000313" key="6">
    <source>
        <dbReference type="EMBL" id="AVQ00017.1"/>
    </source>
</evidence>
<gene>
    <name evidence="6" type="ORF">C7S18_05855</name>
</gene>
<keyword evidence="7" id="KW-1185">Reference proteome</keyword>
<organism evidence="6 7">
    <name type="scientific">Ahniella affigens</name>
    <dbReference type="NCBI Taxonomy" id="2021234"/>
    <lineage>
        <taxon>Bacteria</taxon>
        <taxon>Pseudomonadati</taxon>
        <taxon>Pseudomonadota</taxon>
        <taxon>Gammaproteobacteria</taxon>
        <taxon>Lysobacterales</taxon>
        <taxon>Rhodanobacteraceae</taxon>
        <taxon>Ahniella</taxon>
    </lineage>
</organism>
<dbReference type="GO" id="GO:0005829">
    <property type="term" value="C:cytosol"/>
    <property type="evidence" value="ECO:0007669"/>
    <property type="project" value="TreeGrafter"/>
</dbReference>
<evidence type="ECO:0000313" key="7">
    <source>
        <dbReference type="Proteomes" id="UP000241074"/>
    </source>
</evidence>
<reference evidence="6 7" key="2">
    <citation type="submission" date="2018-03" db="EMBL/GenBank/DDBJ databases">
        <authorList>
            <person name="Keele B.F."/>
        </authorList>
    </citation>
    <scope>NUCLEOTIDE SEQUENCE [LARGE SCALE GENOMIC DNA]</scope>
    <source>
        <strain evidence="6 7">D13</strain>
    </source>
</reference>
<dbReference type="GO" id="GO:0042254">
    <property type="term" value="P:ribosome biogenesis"/>
    <property type="evidence" value="ECO:0007669"/>
    <property type="project" value="UniProtKB-KW"/>
</dbReference>
<dbReference type="PANTHER" id="PTHR38099:SF1">
    <property type="entry name" value="LARGE RIBOSOMAL RNA SUBUNIT ACCUMULATION PROTEIN YCED"/>
    <property type="match status" value="1"/>
</dbReference>